<evidence type="ECO:0000256" key="7">
    <source>
        <dbReference type="ARBA" id="ARBA00022824"/>
    </source>
</evidence>
<protein>
    <recommendedName>
        <fullName evidence="4">protein disulfide-isomerase</fullName>
        <ecNumber evidence="4">5.3.4.1</ecNumber>
    </recommendedName>
</protein>
<dbReference type="CDD" id="cd02982">
    <property type="entry name" value="PDI_b'_family"/>
    <property type="match status" value="1"/>
</dbReference>
<dbReference type="OrthoDB" id="427280at2759"/>
<comment type="subcellular location">
    <subcellularLocation>
        <location evidence="2">Endoplasmic reticulum lumen</location>
    </subcellularLocation>
</comment>
<dbReference type="SUPFAM" id="SSF52833">
    <property type="entry name" value="Thioredoxin-like"/>
    <property type="match status" value="4"/>
</dbReference>
<dbReference type="Pfam" id="PF13848">
    <property type="entry name" value="Thioredoxin_6"/>
    <property type="match status" value="1"/>
</dbReference>
<dbReference type="PANTHER" id="PTHR18929:SF189">
    <property type="entry name" value="PROTEIN DISULFIDE ISOMERASE-LIKE 1-5-RELATED"/>
    <property type="match status" value="1"/>
</dbReference>
<evidence type="ECO:0000256" key="1">
    <source>
        <dbReference type="ARBA" id="ARBA00001182"/>
    </source>
</evidence>
<evidence type="ECO:0000256" key="10">
    <source>
        <dbReference type="ARBA" id="ARBA00023235"/>
    </source>
</evidence>
<dbReference type="CDD" id="cd02995">
    <property type="entry name" value="PDI_a_PDI_a'_C"/>
    <property type="match status" value="1"/>
</dbReference>
<dbReference type="Gramene" id="KQK19474">
    <property type="protein sequence ID" value="KQK19474"/>
    <property type="gene ID" value="BRADI_1g48460v3"/>
</dbReference>
<keyword evidence="10" id="KW-0413">Isomerase</keyword>
<dbReference type="GO" id="GO:0003756">
    <property type="term" value="F:protein disulfide isomerase activity"/>
    <property type="evidence" value="ECO:0000318"/>
    <property type="project" value="GO_Central"/>
</dbReference>
<evidence type="ECO:0000256" key="2">
    <source>
        <dbReference type="ARBA" id="ARBA00004319"/>
    </source>
</evidence>
<evidence type="ECO:0000313" key="16">
    <source>
        <dbReference type="EnsemblPlants" id="KQK19474"/>
    </source>
</evidence>
<dbReference type="EnsemblPlants" id="KQK19474">
    <property type="protein sequence ID" value="KQK19474"/>
    <property type="gene ID" value="BRADI_1g48460v3"/>
</dbReference>
<keyword evidence="7" id="KW-0256">Endoplasmic reticulum</keyword>
<keyword evidence="6" id="KW-0677">Repeat</keyword>
<keyword evidence="9" id="KW-0325">Glycoprotein</keyword>
<evidence type="ECO:0000259" key="14">
    <source>
        <dbReference type="PROSITE" id="PS51352"/>
    </source>
</evidence>
<dbReference type="GO" id="GO:0034976">
    <property type="term" value="P:response to endoplasmic reticulum stress"/>
    <property type="evidence" value="ECO:0000318"/>
    <property type="project" value="GO_Central"/>
</dbReference>
<feature type="domain" description="Thioredoxin" evidence="14">
    <location>
        <begin position="388"/>
        <end position="515"/>
    </location>
</feature>
<dbReference type="InterPro" id="IPR013766">
    <property type="entry name" value="Thioredoxin_domain"/>
</dbReference>
<dbReference type="PANTHER" id="PTHR18929">
    <property type="entry name" value="PROTEIN DISULFIDE ISOMERASE"/>
    <property type="match status" value="1"/>
</dbReference>
<dbReference type="RefSeq" id="XP_003564272.1">
    <property type="nucleotide sequence ID" value="XM_003564224.4"/>
</dbReference>
<dbReference type="KEGG" id="bdi:100823041"/>
<dbReference type="Gene3D" id="3.40.30.10">
    <property type="entry name" value="Glutaredoxin"/>
    <property type="match status" value="4"/>
</dbReference>
<dbReference type="GO" id="GO:0005783">
    <property type="term" value="C:endoplasmic reticulum"/>
    <property type="evidence" value="ECO:0000318"/>
    <property type="project" value="GO_Central"/>
</dbReference>
<dbReference type="FunCoup" id="I1H0R3">
    <property type="interactions" value="569"/>
</dbReference>
<evidence type="ECO:0000256" key="6">
    <source>
        <dbReference type="ARBA" id="ARBA00022737"/>
    </source>
</evidence>
<keyword evidence="17" id="KW-1185">Reference proteome</keyword>
<reference evidence="16" key="3">
    <citation type="submission" date="2018-08" db="UniProtKB">
        <authorList>
            <consortium name="EnsemblPlants"/>
        </authorList>
    </citation>
    <scope>IDENTIFICATION</scope>
    <source>
        <strain evidence="16">cv. Bd21</strain>
    </source>
</reference>
<keyword evidence="8" id="KW-1015">Disulfide bond</keyword>
<evidence type="ECO:0000256" key="9">
    <source>
        <dbReference type="ARBA" id="ARBA00023180"/>
    </source>
</evidence>
<dbReference type="FunFam" id="3.40.30.10:FF:000201">
    <property type="entry name" value="Protein disulfide isomerase-like 1-5"/>
    <property type="match status" value="1"/>
</dbReference>
<keyword evidence="11" id="KW-0676">Redox-active center</keyword>
<name>I1H0R3_BRADI</name>
<accession>I1H0R3</accession>
<organism evidence="15">
    <name type="scientific">Brachypodium distachyon</name>
    <name type="common">Purple false brome</name>
    <name type="synonym">Trachynia distachya</name>
    <dbReference type="NCBI Taxonomy" id="15368"/>
    <lineage>
        <taxon>Eukaryota</taxon>
        <taxon>Viridiplantae</taxon>
        <taxon>Streptophyta</taxon>
        <taxon>Embryophyta</taxon>
        <taxon>Tracheophyta</taxon>
        <taxon>Spermatophyta</taxon>
        <taxon>Magnoliopsida</taxon>
        <taxon>Liliopsida</taxon>
        <taxon>Poales</taxon>
        <taxon>Poaceae</taxon>
        <taxon>BOP clade</taxon>
        <taxon>Pooideae</taxon>
        <taxon>Stipodae</taxon>
        <taxon>Brachypodieae</taxon>
        <taxon>Brachypodium</taxon>
    </lineage>
</organism>
<dbReference type="GeneID" id="100823041"/>
<dbReference type="PROSITE" id="PS51352">
    <property type="entry name" value="THIOREDOXIN_2"/>
    <property type="match status" value="2"/>
</dbReference>
<dbReference type="Pfam" id="PF00085">
    <property type="entry name" value="Thioredoxin"/>
    <property type="match status" value="2"/>
</dbReference>
<comment type="function">
    <text evidence="12">Acts as a protein-folding catalyst that interacts with nascent polypeptides to catalyze the formation, isomerization, and reduction or oxidation of disulfide bonds. May play a role in storage protein biogenesis.</text>
</comment>
<dbReference type="EC" id="5.3.4.1" evidence="4"/>
<comment type="catalytic activity">
    <reaction evidence="1">
        <text>Catalyzes the rearrangement of -S-S- bonds in proteins.</text>
        <dbReference type="EC" id="5.3.4.1"/>
    </reaction>
</comment>
<sequence>MRAWRRLAVVALLAALLAVSSAAARLDLGEDDDSEVLEALLAVDEEEEDEAPEGAKRAGGAEAVRRTQSMVLVLDNENARRAVEEHAELLLLGYAPWCERSAQLMPRFAEAAAALRAMGSAVAFAKLDGERYPKAAADVGVSGFPTVLLFVNGTEHAYTGLHTKDALVTWVRKKTGAPVIRLQSRDSAEEFLKKDQTFAIGLFKNYEGADHEEFVKAATTENEVQFVETNDRNVAKILFPGIASEEQFLGLVKSEPEKFEKFDGAFEENAILQFVELNKFPLITVFTDLNSGKVYGSPIKLQVFTFAEAYDFEDLESLLQEVARGFKTKIMFIYVDTAEEKLAKPFLTLYGLEGDKPTVTAFDTSKGSKYLMEADINAKNLKEFCSGLLDGTLPPYFRSEPVPQEKGLIGKVVGRTFDSSVLESPHNVFLEAHAPWCVDCEAISKNVEKLAKHFSGLDNLKFARIDASVNEHPKLQVNDYPTLLLYPAEDKSNPIKVSKKLSLKDMAKFIKVKLHISDVDIKEKEPASDVEAVAATDSVKDEL</sequence>
<dbReference type="STRING" id="15368.I1H0R3"/>
<evidence type="ECO:0000256" key="4">
    <source>
        <dbReference type="ARBA" id="ARBA00012723"/>
    </source>
</evidence>
<evidence type="ECO:0000256" key="8">
    <source>
        <dbReference type="ARBA" id="ARBA00023157"/>
    </source>
</evidence>
<evidence type="ECO:0000256" key="13">
    <source>
        <dbReference type="SAM" id="SignalP"/>
    </source>
</evidence>
<dbReference type="CDD" id="cd02961">
    <property type="entry name" value="PDI_a_family"/>
    <property type="match status" value="1"/>
</dbReference>
<gene>
    <name evidence="16" type="primary">LOC100823041</name>
    <name evidence="15" type="ORF">BRADI_1g48460v3</name>
</gene>
<feature type="signal peptide" evidence="13">
    <location>
        <begin position="1"/>
        <end position="23"/>
    </location>
</feature>
<evidence type="ECO:0000256" key="3">
    <source>
        <dbReference type="ARBA" id="ARBA00006347"/>
    </source>
</evidence>
<dbReference type="Proteomes" id="UP000008810">
    <property type="component" value="Chromosome 1"/>
</dbReference>
<dbReference type="AlphaFoldDB" id="I1H0R3"/>
<dbReference type="OMA" id="FTPWCIN"/>
<evidence type="ECO:0000256" key="5">
    <source>
        <dbReference type="ARBA" id="ARBA00022729"/>
    </source>
</evidence>
<dbReference type="FunFam" id="3.40.30.10:FF:000042">
    <property type="entry name" value="protein disulfide-isomerase A2"/>
    <property type="match status" value="1"/>
</dbReference>
<dbReference type="ExpressionAtlas" id="I1H0R3">
    <property type="expression patterns" value="baseline and differential"/>
</dbReference>
<evidence type="ECO:0000313" key="15">
    <source>
        <dbReference type="EMBL" id="KQK19474.1"/>
    </source>
</evidence>
<dbReference type="InterPro" id="IPR036249">
    <property type="entry name" value="Thioredoxin-like_sf"/>
</dbReference>
<evidence type="ECO:0000256" key="12">
    <source>
        <dbReference type="ARBA" id="ARBA00060135"/>
    </source>
</evidence>
<dbReference type="CDD" id="cd02981">
    <property type="entry name" value="PDI_b_family"/>
    <property type="match status" value="1"/>
</dbReference>
<reference evidence="15 16" key="1">
    <citation type="journal article" date="2010" name="Nature">
        <title>Genome sequencing and analysis of the model grass Brachypodium distachyon.</title>
        <authorList>
            <consortium name="International Brachypodium Initiative"/>
        </authorList>
    </citation>
    <scope>NUCLEOTIDE SEQUENCE [LARGE SCALE GENOMIC DNA]</scope>
    <source>
        <strain evidence="15 16">Bd21</strain>
    </source>
</reference>
<keyword evidence="5 13" id="KW-0732">Signal</keyword>
<dbReference type="GO" id="GO:0005788">
    <property type="term" value="C:endoplasmic reticulum lumen"/>
    <property type="evidence" value="ECO:0007669"/>
    <property type="project" value="UniProtKB-SubCell"/>
</dbReference>
<feature type="chain" id="PRO_5014094236" description="protein disulfide-isomerase" evidence="13">
    <location>
        <begin position="24"/>
        <end position="543"/>
    </location>
</feature>
<comment type="similarity">
    <text evidence="3">Belongs to the protein disulfide isomerase family.</text>
</comment>
<evidence type="ECO:0000313" key="17">
    <source>
        <dbReference type="Proteomes" id="UP000008810"/>
    </source>
</evidence>
<dbReference type="eggNOG" id="KOG0190">
    <property type="taxonomic scope" value="Eukaryota"/>
</dbReference>
<reference evidence="15" key="2">
    <citation type="submission" date="2017-06" db="EMBL/GenBank/DDBJ databases">
        <title>WGS assembly of Brachypodium distachyon.</title>
        <authorList>
            <consortium name="The International Brachypodium Initiative"/>
            <person name="Lucas S."/>
            <person name="Harmon-Smith M."/>
            <person name="Lail K."/>
            <person name="Tice H."/>
            <person name="Grimwood J."/>
            <person name="Bruce D."/>
            <person name="Barry K."/>
            <person name="Shu S."/>
            <person name="Lindquist E."/>
            <person name="Wang M."/>
            <person name="Pitluck S."/>
            <person name="Vogel J.P."/>
            <person name="Garvin D.F."/>
            <person name="Mockler T.C."/>
            <person name="Schmutz J."/>
            <person name="Rokhsar D."/>
            <person name="Bevan M.W."/>
        </authorList>
    </citation>
    <scope>NUCLEOTIDE SEQUENCE</scope>
    <source>
        <strain evidence="15">Bd21</strain>
    </source>
</reference>
<evidence type="ECO:0000256" key="11">
    <source>
        <dbReference type="ARBA" id="ARBA00023284"/>
    </source>
</evidence>
<dbReference type="FunFam" id="3.40.30.10:FF:000204">
    <property type="entry name" value="Protein disulfide isomerase-like 1-6"/>
    <property type="match status" value="1"/>
</dbReference>
<dbReference type="FunFam" id="3.40.30.10:FF:000134">
    <property type="entry name" value="Protein disulfide-isomerase"/>
    <property type="match status" value="1"/>
</dbReference>
<dbReference type="EMBL" id="CM000880">
    <property type="protein sequence ID" value="KQK19474.1"/>
    <property type="molecule type" value="Genomic_DNA"/>
</dbReference>
<dbReference type="GO" id="GO:0006457">
    <property type="term" value="P:protein folding"/>
    <property type="evidence" value="ECO:0000318"/>
    <property type="project" value="GO_Central"/>
</dbReference>
<feature type="domain" description="Thioredoxin" evidence="14">
    <location>
        <begin position="17"/>
        <end position="176"/>
    </location>
</feature>
<proteinExistence type="inferred from homology"/>